<dbReference type="Proteomes" id="UP001186944">
    <property type="component" value="Unassembled WGS sequence"/>
</dbReference>
<protein>
    <recommendedName>
        <fullName evidence="4">EF-hand domain-containing protein</fullName>
    </recommendedName>
</protein>
<evidence type="ECO:0000313" key="6">
    <source>
        <dbReference type="Proteomes" id="UP001186944"/>
    </source>
</evidence>
<feature type="domain" description="EF-hand" evidence="4">
    <location>
        <begin position="136"/>
        <end position="171"/>
    </location>
</feature>
<dbReference type="Gene3D" id="1.10.238.10">
    <property type="entry name" value="EF-hand"/>
    <property type="match status" value="1"/>
</dbReference>
<feature type="transmembrane region" description="Helical" evidence="3">
    <location>
        <begin position="69"/>
        <end position="89"/>
    </location>
</feature>
<keyword evidence="6" id="KW-1185">Reference proteome</keyword>
<evidence type="ECO:0000313" key="5">
    <source>
        <dbReference type="EMBL" id="KAK3093735.1"/>
    </source>
</evidence>
<feature type="domain" description="EF-hand" evidence="4">
    <location>
        <begin position="100"/>
        <end position="135"/>
    </location>
</feature>
<dbReference type="InterPro" id="IPR050145">
    <property type="entry name" value="Centrin_CML-like"/>
</dbReference>
<dbReference type="PROSITE" id="PS00018">
    <property type="entry name" value="EF_HAND_1"/>
    <property type="match status" value="1"/>
</dbReference>
<dbReference type="Pfam" id="PF13499">
    <property type="entry name" value="EF-hand_7"/>
    <property type="match status" value="1"/>
</dbReference>
<dbReference type="GO" id="GO:0005509">
    <property type="term" value="F:calcium ion binding"/>
    <property type="evidence" value="ECO:0007669"/>
    <property type="project" value="InterPro"/>
</dbReference>
<dbReference type="InterPro" id="IPR002048">
    <property type="entry name" value="EF_hand_dom"/>
</dbReference>
<dbReference type="SUPFAM" id="SSF47473">
    <property type="entry name" value="EF-hand"/>
    <property type="match status" value="1"/>
</dbReference>
<evidence type="ECO:0000256" key="3">
    <source>
        <dbReference type="SAM" id="Phobius"/>
    </source>
</evidence>
<gene>
    <name evidence="5" type="ORF">FSP39_019473</name>
</gene>
<sequence length="173" mass="20035">MSANTGFKLGDHGYNLVPRNLSEDEKKMLSSVFYRVDAGNKGYLDSEDIKVAIAEVMGYKPSKFRGIIIIYRFFHFTYFISGIGLDMYLRAMTEKVSKLDLDEQIRHTFMAMDFQCHGFLTVEDLRRAFSEVAPHIPAHSIDTAFRELDRDGDGRISYKDFDFMMKYDVQSHI</sequence>
<dbReference type="InterPro" id="IPR011992">
    <property type="entry name" value="EF-hand-dom_pair"/>
</dbReference>
<dbReference type="SMART" id="SM00054">
    <property type="entry name" value="EFh"/>
    <property type="match status" value="3"/>
</dbReference>
<evidence type="ECO:0000259" key="4">
    <source>
        <dbReference type="PROSITE" id="PS50222"/>
    </source>
</evidence>
<organism evidence="5 6">
    <name type="scientific">Pinctada imbricata</name>
    <name type="common">Atlantic pearl-oyster</name>
    <name type="synonym">Pinctada martensii</name>
    <dbReference type="NCBI Taxonomy" id="66713"/>
    <lineage>
        <taxon>Eukaryota</taxon>
        <taxon>Metazoa</taxon>
        <taxon>Spiralia</taxon>
        <taxon>Lophotrochozoa</taxon>
        <taxon>Mollusca</taxon>
        <taxon>Bivalvia</taxon>
        <taxon>Autobranchia</taxon>
        <taxon>Pteriomorphia</taxon>
        <taxon>Pterioida</taxon>
        <taxon>Pterioidea</taxon>
        <taxon>Pteriidae</taxon>
        <taxon>Pinctada</taxon>
    </lineage>
</organism>
<evidence type="ECO:0000256" key="2">
    <source>
        <dbReference type="ARBA" id="ARBA00022837"/>
    </source>
</evidence>
<accession>A0AA88YCD1</accession>
<dbReference type="InterPro" id="IPR018247">
    <property type="entry name" value="EF_Hand_1_Ca_BS"/>
</dbReference>
<keyword evidence="3" id="KW-0472">Membrane</keyword>
<evidence type="ECO:0000256" key="1">
    <source>
        <dbReference type="ARBA" id="ARBA00022737"/>
    </source>
</evidence>
<keyword evidence="3" id="KW-0812">Transmembrane</keyword>
<dbReference type="AlphaFoldDB" id="A0AA88YCD1"/>
<dbReference type="EMBL" id="VSWD01000009">
    <property type="protein sequence ID" value="KAK3093735.1"/>
    <property type="molecule type" value="Genomic_DNA"/>
</dbReference>
<name>A0AA88YCD1_PINIB</name>
<dbReference type="CDD" id="cd00051">
    <property type="entry name" value="EFh"/>
    <property type="match status" value="1"/>
</dbReference>
<dbReference type="PROSITE" id="PS50222">
    <property type="entry name" value="EF_HAND_2"/>
    <property type="match status" value="2"/>
</dbReference>
<proteinExistence type="predicted"/>
<dbReference type="PANTHER" id="PTHR23050">
    <property type="entry name" value="CALCIUM BINDING PROTEIN"/>
    <property type="match status" value="1"/>
</dbReference>
<keyword evidence="3" id="KW-1133">Transmembrane helix</keyword>
<comment type="caution">
    <text evidence="5">The sequence shown here is derived from an EMBL/GenBank/DDBJ whole genome shotgun (WGS) entry which is preliminary data.</text>
</comment>
<reference evidence="5" key="1">
    <citation type="submission" date="2019-08" db="EMBL/GenBank/DDBJ databases">
        <title>The improved chromosome-level genome for the pearl oyster Pinctada fucata martensii using PacBio sequencing and Hi-C.</title>
        <authorList>
            <person name="Zheng Z."/>
        </authorList>
    </citation>
    <scope>NUCLEOTIDE SEQUENCE</scope>
    <source>
        <strain evidence="5">ZZ-2019</strain>
        <tissue evidence="5">Adductor muscle</tissue>
    </source>
</reference>
<keyword evidence="2" id="KW-0106">Calcium</keyword>
<keyword evidence="1" id="KW-0677">Repeat</keyword>